<dbReference type="InterPro" id="IPR002067">
    <property type="entry name" value="MCP"/>
</dbReference>
<dbReference type="Proteomes" id="UP000606786">
    <property type="component" value="Unassembled WGS sequence"/>
</dbReference>
<evidence type="ECO:0000256" key="8">
    <source>
        <dbReference type="RuleBase" id="RU000488"/>
    </source>
</evidence>
<dbReference type="InterPro" id="IPR018108">
    <property type="entry name" value="MCP_transmembrane"/>
</dbReference>
<dbReference type="OrthoDB" id="270584at2759"/>
<comment type="caution">
    <text evidence="9">The sequence shown here is derived from an EMBL/GenBank/DDBJ whole genome shotgun (WGS) entry which is preliminary data.</text>
</comment>
<keyword evidence="10" id="KW-1185">Reference proteome</keyword>
<keyword evidence="3 8" id="KW-0813">Transport</keyword>
<dbReference type="InterPro" id="IPR023395">
    <property type="entry name" value="MCP_dom_sf"/>
</dbReference>
<dbReference type="EMBL" id="CAJHJT010000001">
    <property type="protein sequence ID" value="CAD6992762.1"/>
    <property type="molecule type" value="Genomic_DNA"/>
</dbReference>
<keyword evidence="6 7" id="KW-0472">Membrane</keyword>
<proteinExistence type="inferred from homology"/>
<protein>
    <submittedName>
        <fullName evidence="9">(Mediterranean fruit fly) hypothetical protein</fullName>
    </submittedName>
</protein>
<evidence type="ECO:0000256" key="1">
    <source>
        <dbReference type="ARBA" id="ARBA00004141"/>
    </source>
</evidence>
<evidence type="ECO:0000256" key="7">
    <source>
        <dbReference type="PROSITE-ProRule" id="PRU00282"/>
    </source>
</evidence>
<dbReference type="GO" id="GO:0016020">
    <property type="term" value="C:membrane"/>
    <property type="evidence" value="ECO:0007669"/>
    <property type="project" value="UniProtKB-SubCell"/>
</dbReference>
<name>A0A811U102_CERCA</name>
<gene>
    <name evidence="9" type="ORF">CCAP1982_LOCUS1602</name>
</gene>
<dbReference type="SUPFAM" id="SSF103506">
    <property type="entry name" value="Mitochondrial carrier"/>
    <property type="match status" value="1"/>
</dbReference>
<dbReference type="Gene3D" id="1.50.40.10">
    <property type="entry name" value="Mitochondrial carrier domain"/>
    <property type="match status" value="1"/>
</dbReference>
<organism evidence="9 10">
    <name type="scientific">Ceratitis capitata</name>
    <name type="common">Mediterranean fruit fly</name>
    <name type="synonym">Tephritis capitata</name>
    <dbReference type="NCBI Taxonomy" id="7213"/>
    <lineage>
        <taxon>Eukaryota</taxon>
        <taxon>Metazoa</taxon>
        <taxon>Ecdysozoa</taxon>
        <taxon>Arthropoda</taxon>
        <taxon>Hexapoda</taxon>
        <taxon>Insecta</taxon>
        <taxon>Pterygota</taxon>
        <taxon>Neoptera</taxon>
        <taxon>Endopterygota</taxon>
        <taxon>Diptera</taxon>
        <taxon>Brachycera</taxon>
        <taxon>Muscomorpha</taxon>
        <taxon>Tephritoidea</taxon>
        <taxon>Tephritidae</taxon>
        <taxon>Ceratitis</taxon>
        <taxon>Ceratitis</taxon>
    </lineage>
</organism>
<dbReference type="AlphaFoldDB" id="A0A811U102"/>
<dbReference type="PROSITE" id="PS50920">
    <property type="entry name" value="SOLCAR"/>
    <property type="match status" value="1"/>
</dbReference>
<reference evidence="9" key="1">
    <citation type="submission" date="2020-11" db="EMBL/GenBank/DDBJ databases">
        <authorList>
            <person name="Whitehead M."/>
        </authorList>
    </citation>
    <scope>NUCLEOTIDE SEQUENCE</scope>
    <source>
        <strain evidence="9">EGII</strain>
    </source>
</reference>
<evidence type="ECO:0000256" key="2">
    <source>
        <dbReference type="ARBA" id="ARBA00006375"/>
    </source>
</evidence>
<comment type="subcellular location">
    <subcellularLocation>
        <location evidence="1">Membrane</location>
        <topology evidence="1">Multi-pass membrane protein</topology>
    </subcellularLocation>
</comment>
<dbReference type="PANTHER" id="PTHR24089">
    <property type="entry name" value="SOLUTE CARRIER FAMILY 25"/>
    <property type="match status" value="1"/>
</dbReference>
<evidence type="ECO:0000313" key="10">
    <source>
        <dbReference type="Proteomes" id="UP000606786"/>
    </source>
</evidence>
<evidence type="ECO:0000313" key="9">
    <source>
        <dbReference type="EMBL" id="CAD6992762.1"/>
    </source>
</evidence>
<feature type="repeat" description="Solcar" evidence="7">
    <location>
        <begin position="32"/>
        <end position="117"/>
    </location>
</feature>
<accession>A0A811U102</accession>
<dbReference type="GO" id="GO:0055085">
    <property type="term" value="P:transmembrane transport"/>
    <property type="evidence" value="ECO:0007669"/>
    <property type="project" value="InterPro"/>
</dbReference>
<keyword evidence="4 7" id="KW-0812">Transmembrane</keyword>
<evidence type="ECO:0000256" key="3">
    <source>
        <dbReference type="ARBA" id="ARBA00022448"/>
    </source>
</evidence>
<dbReference type="Pfam" id="PF00153">
    <property type="entry name" value="Mito_carr"/>
    <property type="match status" value="2"/>
</dbReference>
<evidence type="ECO:0000256" key="5">
    <source>
        <dbReference type="ARBA" id="ARBA00022737"/>
    </source>
</evidence>
<sequence length="168" mass="18894">MKISSDSAIKFTLYEKVKHYIRIERNTTQQEMSIGERFIAGAIAGTISQTTVYPFDLMKTRLALQTTAENKGLMNLIKNIYTKEGIRSFYNGYTVNILGVIPYAGIDLALYETLKKYLNSERADKHPNNLTLLVCGAISSALGQIITYPCSLIRTRLQTQGECRLCLL</sequence>
<comment type="similarity">
    <text evidence="2 8">Belongs to the mitochondrial carrier (TC 2.A.29) family.</text>
</comment>
<evidence type="ECO:0000256" key="4">
    <source>
        <dbReference type="ARBA" id="ARBA00022692"/>
    </source>
</evidence>
<dbReference type="PRINTS" id="PR00926">
    <property type="entry name" value="MITOCARRIER"/>
</dbReference>
<evidence type="ECO:0000256" key="6">
    <source>
        <dbReference type="ARBA" id="ARBA00023136"/>
    </source>
</evidence>
<keyword evidence="5" id="KW-0677">Repeat</keyword>